<dbReference type="AlphaFoldDB" id="M1X0K7"/>
<sequence length="42" mass="4902">MCQVPSRKKYPISLQYTHKKSFVGSDLTQKQIQKILTSYKKA</sequence>
<comment type="caution">
    <text evidence="1">The sequence shown here is derived from an EMBL/GenBank/DDBJ whole genome shotgun (WGS) entry which is preliminary data.</text>
</comment>
<reference evidence="1 2" key="1">
    <citation type="submission" date="2012-05" db="EMBL/GenBank/DDBJ databases">
        <authorList>
            <person name="Hilton J."/>
        </authorList>
    </citation>
    <scope>NUCLEOTIDE SEQUENCE [LARGE SCALE GENOMIC DNA]</scope>
    <source>
        <strain evidence="1 2">HH01</strain>
    </source>
</reference>
<evidence type="ECO:0000313" key="2">
    <source>
        <dbReference type="Proteomes" id="UP000053051"/>
    </source>
</evidence>
<keyword evidence="2" id="KW-1185">Reference proteome</keyword>
<accession>M1X0K7</accession>
<evidence type="ECO:0000313" key="1">
    <source>
        <dbReference type="EMBL" id="CCH67563.1"/>
    </source>
</evidence>
<proteinExistence type="predicted"/>
<organism evidence="1 2">
    <name type="scientific">Richelia intracellularis HH01</name>
    <dbReference type="NCBI Taxonomy" id="1165094"/>
    <lineage>
        <taxon>Bacteria</taxon>
        <taxon>Bacillati</taxon>
        <taxon>Cyanobacteriota</taxon>
        <taxon>Cyanophyceae</taxon>
        <taxon>Nostocales</taxon>
        <taxon>Nostocaceae</taxon>
        <taxon>Richelia</taxon>
    </lineage>
</organism>
<gene>
    <name evidence="1" type="ORF">RINTHH_14080</name>
</gene>
<name>M1X0K7_9NOST</name>
<dbReference type="EMBL" id="CAIY01000047">
    <property type="protein sequence ID" value="CCH67563.1"/>
    <property type="molecule type" value="Genomic_DNA"/>
</dbReference>
<reference evidence="2" key="2">
    <citation type="submission" date="2016-01" db="EMBL/GenBank/DDBJ databases">
        <title>Diatom-associated endosymboitic cyanobacterium lacks core nitrogen metabolism enzymes.</title>
        <authorList>
            <person name="Hilton J.A."/>
            <person name="Foster R.A."/>
            <person name="Tripp H.J."/>
            <person name="Carter B.J."/>
            <person name="Zehr J.P."/>
            <person name="Villareal T.A."/>
        </authorList>
    </citation>
    <scope>NUCLEOTIDE SEQUENCE [LARGE SCALE GENOMIC DNA]</scope>
    <source>
        <strain evidence="2">HH01</strain>
    </source>
</reference>
<dbReference type="Proteomes" id="UP000053051">
    <property type="component" value="Unassembled WGS sequence"/>
</dbReference>
<protein>
    <submittedName>
        <fullName evidence="1">Uncharacterized protein</fullName>
    </submittedName>
</protein>